<reference evidence="1 2" key="1">
    <citation type="journal article" date="2013" name="Nat. Commun.">
        <title>The evolution and pathogenic mechanisms of the rice sheath blight pathogen.</title>
        <authorList>
            <person name="Zheng A."/>
            <person name="Lin R."/>
            <person name="Xu L."/>
            <person name="Qin P."/>
            <person name="Tang C."/>
            <person name="Ai P."/>
            <person name="Zhang D."/>
            <person name="Liu Y."/>
            <person name="Sun Z."/>
            <person name="Feng H."/>
            <person name="Wang Y."/>
            <person name="Chen Y."/>
            <person name="Liang X."/>
            <person name="Fu R."/>
            <person name="Li Q."/>
            <person name="Zhang J."/>
            <person name="Yu X."/>
            <person name="Xie Z."/>
            <person name="Ding L."/>
            <person name="Guan P."/>
            <person name="Tang J."/>
            <person name="Liang Y."/>
            <person name="Wang S."/>
            <person name="Deng Q."/>
            <person name="Li S."/>
            <person name="Zhu J."/>
            <person name="Wang L."/>
            <person name="Liu H."/>
            <person name="Li P."/>
        </authorList>
    </citation>
    <scope>NUCLEOTIDE SEQUENCE [LARGE SCALE GENOMIC DNA]</scope>
    <source>
        <strain evidence="2">AG-1 IA</strain>
    </source>
</reference>
<accession>L8X3R2</accession>
<evidence type="ECO:0000313" key="1">
    <source>
        <dbReference type="EMBL" id="ELU43757.1"/>
    </source>
</evidence>
<sequence>MIPNPCIDLFLIFTQRQQVQAFLPWSVPGEPKDIERGTHNWSPFKSPNATTLPWTPCSPSSPAKMSPFDWNRLEGKGHSAAALPETAIKASILQGGRGGMWRRPSAKGCTCTQTPDLLINNGVAISVPSFSLLETGSAWFPLDYPS</sequence>
<evidence type="ECO:0000313" key="2">
    <source>
        <dbReference type="Proteomes" id="UP000011668"/>
    </source>
</evidence>
<name>L8X3R2_THACA</name>
<comment type="caution">
    <text evidence="1">The sequence shown here is derived from an EMBL/GenBank/DDBJ whole genome shotgun (WGS) entry which is preliminary data.</text>
</comment>
<organism evidence="1 2">
    <name type="scientific">Thanatephorus cucumeris (strain AG1-IA)</name>
    <name type="common">Rice sheath blight fungus</name>
    <name type="synonym">Rhizoctonia solani</name>
    <dbReference type="NCBI Taxonomy" id="983506"/>
    <lineage>
        <taxon>Eukaryota</taxon>
        <taxon>Fungi</taxon>
        <taxon>Dikarya</taxon>
        <taxon>Basidiomycota</taxon>
        <taxon>Agaricomycotina</taxon>
        <taxon>Agaricomycetes</taxon>
        <taxon>Cantharellales</taxon>
        <taxon>Ceratobasidiaceae</taxon>
        <taxon>Rhizoctonia</taxon>
        <taxon>Rhizoctonia solani AG-1</taxon>
    </lineage>
</organism>
<dbReference type="AlphaFoldDB" id="L8X3R2"/>
<dbReference type="Proteomes" id="UP000011668">
    <property type="component" value="Unassembled WGS sequence"/>
</dbReference>
<proteinExistence type="predicted"/>
<dbReference type="EMBL" id="AFRT01000487">
    <property type="protein sequence ID" value="ELU43757.1"/>
    <property type="molecule type" value="Genomic_DNA"/>
</dbReference>
<dbReference type="HOGENOM" id="CLU_1778726_0_0_1"/>
<gene>
    <name evidence="1" type="ORF">AG1IA_02209</name>
</gene>
<protein>
    <submittedName>
        <fullName evidence="1">Uncharacterized protein</fullName>
    </submittedName>
</protein>
<keyword evidence="2" id="KW-1185">Reference proteome</keyword>